<gene>
    <name evidence="1" type="ORF">NCTC13307_00671</name>
</gene>
<proteinExistence type="predicted"/>
<sequence>MSSVVPVGVSQEVWIEWKNRINKYFKEFGRTAYEFDFAHSTPQETLTPTFESVKTFVEGKGESPFLRQTTFEKRRKHAEEEILQHIGGLRKKLFFKLLHWAQETSPMRENAIYLMGMGHPLIRCMFQEISERFIRGGAISHLDDIYWLTKSELEVLIEQLDKNKSLSDMNGIIPVRKLNLKNTWVICHHPSCQRKTKKLYHKHNRSRKMGKLC</sequence>
<evidence type="ECO:0000313" key="1">
    <source>
        <dbReference type="EMBL" id="SUY21414.1"/>
    </source>
</evidence>
<accession>A0A381I7D7</accession>
<organism evidence="1">
    <name type="scientific">Clostridioides difficile</name>
    <name type="common">Peptoclostridium difficile</name>
    <dbReference type="NCBI Taxonomy" id="1496"/>
    <lineage>
        <taxon>Bacteria</taxon>
        <taxon>Bacillati</taxon>
        <taxon>Bacillota</taxon>
        <taxon>Clostridia</taxon>
        <taxon>Peptostreptococcales</taxon>
        <taxon>Peptostreptococcaceae</taxon>
        <taxon>Clostridioides</taxon>
    </lineage>
</organism>
<reference evidence="1" key="1">
    <citation type="submission" date="2018-06" db="EMBL/GenBank/DDBJ databases">
        <authorList>
            <consortium name="Pathogen Informatics"/>
            <person name="Doyle S."/>
        </authorList>
    </citation>
    <scope>NUCLEOTIDE SEQUENCE</scope>
    <source>
        <strain evidence="1">NCTC13307</strain>
    </source>
</reference>
<dbReference type="GO" id="GO:0016301">
    <property type="term" value="F:kinase activity"/>
    <property type="evidence" value="ECO:0007669"/>
    <property type="project" value="UniProtKB-KW"/>
</dbReference>
<dbReference type="EMBL" id="UFWD01000001">
    <property type="protein sequence ID" value="SUY21414.1"/>
    <property type="molecule type" value="Genomic_DNA"/>
</dbReference>
<keyword evidence="1" id="KW-0418">Kinase</keyword>
<keyword evidence="1" id="KW-0808">Transferase</keyword>
<name>A0A381I7D7_CLODI</name>
<dbReference type="AlphaFoldDB" id="A0A381I7D7"/>
<protein>
    <submittedName>
        <fullName evidence="1">PEP-utilizing kinase</fullName>
    </submittedName>
</protein>